<dbReference type="KEGG" id="mrr:Moror_7867"/>
<protein>
    <submittedName>
        <fullName evidence="1">Uncharacterized protein</fullName>
    </submittedName>
</protein>
<dbReference type="AlphaFoldDB" id="V2XB87"/>
<dbReference type="EMBL" id="AWSO01000475">
    <property type="protein sequence ID" value="ESK90071.1"/>
    <property type="molecule type" value="Genomic_DNA"/>
</dbReference>
<gene>
    <name evidence="1" type="ORF">Moror_7867</name>
</gene>
<accession>V2XB87</accession>
<evidence type="ECO:0000313" key="2">
    <source>
        <dbReference type="Proteomes" id="UP000017559"/>
    </source>
</evidence>
<evidence type="ECO:0000313" key="1">
    <source>
        <dbReference type="EMBL" id="ESK90071.1"/>
    </source>
</evidence>
<comment type="caution">
    <text evidence="1">The sequence shown here is derived from an EMBL/GenBank/DDBJ whole genome shotgun (WGS) entry which is preliminary data.</text>
</comment>
<organism evidence="1 2">
    <name type="scientific">Moniliophthora roreri (strain MCA 2997)</name>
    <name type="common">Cocoa frosty pod rot fungus</name>
    <name type="synonym">Crinipellis roreri</name>
    <dbReference type="NCBI Taxonomy" id="1381753"/>
    <lineage>
        <taxon>Eukaryota</taxon>
        <taxon>Fungi</taxon>
        <taxon>Dikarya</taxon>
        <taxon>Basidiomycota</taxon>
        <taxon>Agaricomycotina</taxon>
        <taxon>Agaricomycetes</taxon>
        <taxon>Agaricomycetidae</taxon>
        <taxon>Agaricales</taxon>
        <taxon>Marasmiineae</taxon>
        <taxon>Marasmiaceae</taxon>
        <taxon>Moniliophthora</taxon>
    </lineage>
</organism>
<dbReference type="Proteomes" id="UP000017559">
    <property type="component" value="Unassembled WGS sequence"/>
</dbReference>
<proteinExistence type="predicted"/>
<dbReference type="HOGENOM" id="CLU_2904707_0_0_1"/>
<reference evidence="1 2" key="1">
    <citation type="journal article" date="2014" name="BMC Genomics">
        <title>Genome and secretome analysis of the hemibiotrophic fungal pathogen, Moniliophthora roreri, which causes frosty pod rot disease of cacao: mechanisms of the biotrophic and necrotrophic phases.</title>
        <authorList>
            <person name="Meinhardt L.W."/>
            <person name="Costa G.G.L."/>
            <person name="Thomazella D.P.T."/>
            <person name="Teixeira P.J.P.L."/>
            <person name="Carazzolle M.F."/>
            <person name="Schuster S.C."/>
            <person name="Carlson J.E."/>
            <person name="Guiltinan M.J."/>
            <person name="Mieczkowski P."/>
            <person name="Farmer A."/>
            <person name="Ramaraj T."/>
            <person name="Crozier J."/>
            <person name="Davis R.E."/>
            <person name="Shao J."/>
            <person name="Melnick R.L."/>
            <person name="Pereira G.A.G."/>
            <person name="Bailey B.A."/>
        </authorList>
    </citation>
    <scope>NUCLEOTIDE SEQUENCE [LARGE SCALE GENOMIC DNA]</scope>
    <source>
        <strain evidence="1 2">MCA 2997</strain>
    </source>
</reference>
<sequence>MLLFFRIPGSSGLIHLRNWLRRTTPKMTKKSSSYAIVNPTPPTSISLYRIIARTTLLILEDT</sequence>
<keyword evidence="2" id="KW-1185">Reference proteome</keyword>
<name>V2XB87_MONRO</name>